<evidence type="ECO:0000313" key="1">
    <source>
        <dbReference type="EMBL" id="SEP00736.1"/>
    </source>
</evidence>
<organism evidence="1 2">
    <name type="scientific">Denitrobacterium detoxificans</name>
    <dbReference type="NCBI Taxonomy" id="79604"/>
    <lineage>
        <taxon>Bacteria</taxon>
        <taxon>Bacillati</taxon>
        <taxon>Actinomycetota</taxon>
        <taxon>Coriobacteriia</taxon>
        <taxon>Eggerthellales</taxon>
        <taxon>Eggerthellaceae</taxon>
        <taxon>Denitrobacterium</taxon>
    </lineage>
</organism>
<dbReference type="EMBL" id="FOEC01000018">
    <property type="protein sequence ID" value="SEP00736.1"/>
    <property type="molecule type" value="Genomic_DNA"/>
</dbReference>
<reference evidence="2" key="1">
    <citation type="submission" date="2016-10" db="EMBL/GenBank/DDBJ databases">
        <authorList>
            <person name="Varghese N."/>
        </authorList>
    </citation>
    <scope>NUCLEOTIDE SEQUENCE [LARGE SCALE GENOMIC DNA]</scope>
    <source>
        <strain evidence="2">DSM 21843</strain>
    </source>
</reference>
<dbReference type="RefSeq" id="WP_082867858.1">
    <property type="nucleotide sequence ID" value="NZ_CP011402.1"/>
</dbReference>
<accession>A0A1H8UC97</accession>
<evidence type="ECO:0000313" key="2">
    <source>
        <dbReference type="Proteomes" id="UP000182975"/>
    </source>
</evidence>
<proteinExistence type="predicted"/>
<protein>
    <submittedName>
        <fullName evidence="1">Bacteriophage Gp15 protein</fullName>
    </submittedName>
</protein>
<gene>
    <name evidence="1" type="ORF">SAMN02910314_01896</name>
</gene>
<dbReference type="Proteomes" id="UP000182975">
    <property type="component" value="Unassembled WGS sequence"/>
</dbReference>
<dbReference type="OrthoDB" id="3177908at2"/>
<keyword evidence="2" id="KW-1185">Reference proteome</keyword>
<sequence length="211" mass="23510">MGPLSSSCRGTSEDGRHWSAYPLRGRMVRVYDSFRTALVLERVARDELLGTAERGTLLVRLLLVSPEGFMAEFGDDAASALRELLAEVFGIGEDNGRRLVDFDEDAERLVVTMRQAYGLGEEYEELPFREVMALVALSPADTPMGRAIHYRTAKRPKATKWNKEEVRGFDRAVEHYRLKGKADPIGDANASASAAFDRLRKASADGRRSKD</sequence>
<name>A0A1H8UC97_9ACTN</name>
<dbReference type="AlphaFoldDB" id="A0A1H8UC97"/>